<protein>
    <submittedName>
        <fullName evidence="2">Uncharacterized protein</fullName>
    </submittedName>
</protein>
<feature type="compositionally biased region" description="Basic and acidic residues" evidence="1">
    <location>
        <begin position="479"/>
        <end position="494"/>
    </location>
</feature>
<evidence type="ECO:0000313" key="3">
    <source>
        <dbReference type="Proteomes" id="UP001642464"/>
    </source>
</evidence>
<gene>
    <name evidence="2" type="ORF">SCF082_LOCUS49457</name>
</gene>
<feature type="compositionally biased region" description="Polar residues" evidence="1">
    <location>
        <begin position="527"/>
        <end position="540"/>
    </location>
</feature>
<feature type="compositionally biased region" description="Basic residues" evidence="1">
    <location>
        <begin position="495"/>
        <end position="514"/>
    </location>
</feature>
<dbReference type="Proteomes" id="UP001642464">
    <property type="component" value="Unassembled WGS sequence"/>
</dbReference>
<reference evidence="2 3" key="1">
    <citation type="submission" date="2024-02" db="EMBL/GenBank/DDBJ databases">
        <authorList>
            <person name="Chen Y."/>
            <person name="Shah S."/>
            <person name="Dougan E. K."/>
            <person name="Thang M."/>
            <person name="Chan C."/>
        </authorList>
    </citation>
    <scope>NUCLEOTIDE SEQUENCE [LARGE SCALE GENOMIC DNA]</scope>
</reference>
<keyword evidence="3" id="KW-1185">Reference proteome</keyword>
<evidence type="ECO:0000313" key="2">
    <source>
        <dbReference type="EMBL" id="CAK9106191.1"/>
    </source>
</evidence>
<organism evidence="2 3">
    <name type="scientific">Durusdinium trenchii</name>
    <dbReference type="NCBI Taxonomy" id="1381693"/>
    <lineage>
        <taxon>Eukaryota</taxon>
        <taxon>Sar</taxon>
        <taxon>Alveolata</taxon>
        <taxon>Dinophyceae</taxon>
        <taxon>Suessiales</taxon>
        <taxon>Symbiodiniaceae</taxon>
        <taxon>Durusdinium</taxon>
    </lineage>
</organism>
<sequence length="902" mass="101484">MEMKVEAEGEMPSMIISFRSLLGRGLHPEAKAGKRRGIRKKWLKLKTNFRGHSFTTRYMFSALRKGDYTGENDGVFQNVLSAAAEEASFMSDIGLLDAQGHRYNAILLNIIGDWPFLHKSGRFARSYNNVQKRKQVRQPPGGICHQCMAGVHPVSWEQISTRRPAWKGTICQSSPFLEESPFRRVLHVPDRLELMWAWDWFHCYHLGVSKNFLGSALALLSEKEEGGTVDERFSNLSLKFQTWCITAKKRRGSTKISKELLGWQTTTVYPTGIWHKGALSTILMSFVESICERSDFSSDPFLQLVKEATMAIQACVRGLYTEQLWLKPASAGLIANEGMRFLRRYSELALEAQRAGRLLFIIQPKHHALHHMLITLWDDSQRGIESLNPLATSVQQDEDFIGRGSRLSRRVTSMKPALERTMQRYLTAAFHEFTSAGFLVRTQWIAQVEEGIGNEPEKGSAEDSGLAYGREACARVGSGRREERMPAEKKDKKDTKRAKKEKIEKKGKKEKKRNGQNGDESDVVLKKQTSPPEESSAQWEETSVRWQYYSLHSAGVLVLDPSWIDPSWVELRRAAGTDPESFRTADAAARLDRCGRCEDKVPQRLGQLRGGNGRSSFMCDERLFVVSPNGQQQCGGEYVILSETANGHPVWEQRAGNFWLYSGANGMWIIGGREAKDKAFKCSHGQIFCRTSHGGVPPDQVKGVWERLHGEHFLEDSALVVMAATKVRLPPALRVVAPNGQQRSAGDYVLTETFAQGLPVWQHQNGKCYLYCGVNGSWILGGSDAKEKDFKCAKGVIYSKRTSGGLMPEKVGGVWLRLGGDQFQEDSDIAVTIKPQRLYVQTPNGQHRCAGEYVPLADRMANGYPLWEHATVGRCWLYSGEVSEAQRHFKGCQFGWNMTVGR</sequence>
<feature type="region of interest" description="Disordered" evidence="1">
    <location>
        <begin position="475"/>
        <end position="540"/>
    </location>
</feature>
<accession>A0ABP0S1I3</accession>
<name>A0ABP0S1I3_9DINO</name>
<dbReference type="EMBL" id="CAXAMM010042684">
    <property type="protein sequence ID" value="CAK9106191.1"/>
    <property type="molecule type" value="Genomic_DNA"/>
</dbReference>
<proteinExistence type="predicted"/>
<evidence type="ECO:0000256" key="1">
    <source>
        <dbReference type="SAM" id="MobiDB-lite"/>
    </source>
</evidence>
<comment type="caution">
    <text evidence="2">The sequence shown here is derived from an EMBL/GenBank/DDBJ whole genome shotgun (WGS) entry which is preliminary data.</text>
</comment>